<dbReference type="Gene3D" id="2.60.40.1120">
    <property type="entry name" value="Carboxypeptidase-like, regulatory domain"/>
    <property type="match status" value="1"/>
</dbReference>
<keyword evidence="2" id="KW-1185">Reference proteome</keyword>
<dbReference type="AlphaFoldDB" id="A0A150XUF2"/>
<dbReference type="STRING" id="296218.AWN68_15550"/>
<dbReference type="SUPFAM" id="SSF117074">
    <property type="entry name" value="Hypothetical protein PA1324"/>
    <property type="match status" value="1"/>
</dbReference>
<accession>A0A150XUF2</accession>
<sequence length="927" mass="104671">MFNTHNPFNMYSSNDLKNTLGEASERVTRVLFIMALLISSLQGMAQSKFQAKAMHKTEAYKAGTRHTLAFEITNLTSATSSLSSKLELPANWNVITQPSVVQLKSQEKSFILYSFSIPTNEVPGLKKAYLELFNEDLSDSERTEIDFKVGVNHDIQVTSLTTPQYTQAGELIEVSFEIKNKGNVNEKIELSSRNNIEGDLIREIPANSSIVIKVNQKTNAKTYAVQSLLSDLKVLNKATEVSKTAYATTKVFPTKIAKQDAYLRYPMEASLYYNNYSNKNVGFSSAYVELRGNGFLDQKQNHYLNFIVRGPNQNHLSRFGINDQYSLIYRNRKNTTVFIGDHVFNINQLGLLGRFGFGARIDQKVNNWVLSAFYTKPRLVFNTKEPIFGGKAVYNASEFLKLGLSFSSSKEVPQYYNQQVANTAEGNGTIAVFEADYQDSKTQVRMELATSMNSETMDYATDVAISHKMGNLFYNGSTTMAGENYFGTLNNSLRYANSLSYNLSKWSLGVGQGYSKVHERVDTTLYGVRPTFENYYASAGYRINSKHFVNLRAVQRMRKDESERQSFDYREKGIDYRYKYTGNYLTVNFNGRIAKTQNLISDNMQARDTYGEFLNVNYKATSKLSLRTNVSHNRTNRYNINNSVSDYYLFGGAFNYRASRDLRFGASYNSGFSPEESYRKRDFINANVLASIGKHHQIEARVNYYMNPNSETQKELFAFVKYTFRFGAPLKKTLKQGGVKGFIKSNDPSINLKGIQVVAAGNSVRSSSKGEFELNNLPVGLNYLLIDESTLPLGVVALAQKPIEVNVAEKITTAINITLVKAKQLKGKLVVTNANQEYQLDGYLKLENNNFTYYIESDKAGNFKFSKIVPGTYKLSLVRLTSEGTLEAVSKELTIQTTNDELTNVEFALKAKERNIKFKSNNFKIGN</sequence>
<dbReference type="RefSeq" id="WP_068412969.1">
    <property type="nucleotide sequence ID" value="NZ_LRDB01000004.1"/>
</dbReference>
<comment type="caution">
    <text evidence="1">The sequence shown here is derived from an EMBL/GenBank/DDBJ whole genome shotgun (WGS) entry which is preliminary data.</text>
</comment>
<organism evidence="1 2">
    <name type="scientific">Roseivirga echinicomitans</name>
    <dbReference type="NCBI Taxonomy" id="296218"/>
    <lineage>
        <taxon>Bacteria</taxon>
        <taxon>Pseudomonadati</taxon>
        <taxon>Bacteroidota</taxon>
        <taxon>Cytophagia</taxon>
        <taxon>Cytophagales</taxon>
        <taxon>Roseivirgaceae</taxon>
        <taxon>Roseivirga</taxon>
    </lineage>
</organism>
<protein>
    <submittedName>
        <fullName evidence="1">Uncharacterized protein</fullName>
    </submittedName>
</protein>
<proteinExistence type="predicted"/>
<dbReference type="Proteomes" id="UP000075615">
    <property type="component" value="Unassembled WGS sequence"/>
</dbReference>
<evidence type="ECO:0000313" key="2">
    <source>
        <dbReference type="Proteomes" id="UP000075615"/>
    </source>
</evidence>
<reference evidence="1 2" key="1">
    <citation type="submission" date="2016-01" db="EMBL/GenBank/DDBJ databases">
        <title>Genome sequencing of Roseivirga echinicomitans KMM 6058.</title>
        <authorList>
            <person name="Selvaratnam C."/>
            <person name="Thevarajoo S."/>
            <person name="Goh K.M."/>
            <person name="Ee R."/>
            <person name="Chan K.-G."/>
            <person name="Chong C.S."/>
        </authorList>
    </citation>
    <scope>NUCLEOTIDE SEQUENCE [LARGE SCALE GENOMIC DNA]</scope>
    <source>
        <strain evidence="1 2">KMM 6058</strain>
    </source>
</reference>
<dbReference type="EMBL" id="LRDB01000004">
    <property type="protein sequence ID" value="KYG82255.1"/>
    <property type="molecule type" value="Genomic_DNA"/>
</dbReference>
<dbReference type="OrthoDB" id="910082at2"/>
<name>A0A150XUF2_9BACT</name>
<evidence type="ECO:0000313" key="1">
    <source>
        <dbReference type="EMBL" id="KYG82255.1"/>
    </source>
</evidence>
<gene>
    <name evidence="1" type="ORF">AWN68_15550</name>
</gene>